<dbReference type="InterPro" id="IPR036397">
    <property type="entry name" value="RNaseH_sf"/>
</dbReference>
<accession>A0A1N7HKN4</accession>
<proteinExistence type="predicted"/>
<dbReference type="Proteomes" id="UP000186019">
    <property type="component" value="Unassembled WGS sequence"/>
</dbReference>
<dbReference type="SUPFAM" id="SSF53098">
    <property type="entry name" value="Ribonuclease H-like"/>
    <property type="match status" value="1"/>
</dbReference>
<evidence type="ECO:0000313" key="4">
    <source>
        <dbReference type="Proteomes" id="UP000186019"/>
    </source>
</evidence>
<dbReference type="GO" id="GO:0015074">
    <property type="term" value="P:DNA integration"/>
    <property type="evidence" value="ECO:0007669"/>
    <property type="project" value="InterPro"/>
</dbReference>
<keyword evidence="4" id="KW-1185">Reference proteome</keyword>
<dbReference type="PROSITE" id="PS50994">
    <property type="entry name" value="INTEGRASE"/>
    <property type="match status" value="1"/>
</dbReference>
<dbReference type="Gene3D" id="3.30.420.10">
    <property type="entry name" value="Ribonuclease H-like superfamily/Ribonuclease H"/>
    <property type="match status" value="1"/>
</dbReference>
<dbReference type="InterPro" id="IPR001584">
    <property type="entry name" value="Integrase_cat-core"/>
</dbReference>
<reference evidence="3 4" key="1">
    <citation type="submission" date="2017-01" db="EMBL/GenBank/DDBJ databases">
        <authorList>
            <person name="Mah S.A."/>
            <person name="Swanson W.J."/>
            <person name="Moy G.W."/>
            <person name="Vacquier V.D."/>
        </authorList>
    </citation>
    <scope>NUCLEOTIDE SEQUENCE [LARGE SCALE GENOMIC DNA]</scope>
    <source>
        <strain evidence="3 4">DSM 29590</strain>
    </source>
</reference>
<feature type="region of interest" description="Disordered" evidence="1">
    <location>
        <begin position="580"/>
        <end position="644"/>
    </location>
</feature>
<organism evidence="3 4">
    <name type="scientific">Roseovarius nanhaiticus</name>
    <dbReference type="NCBI Taxonomy" id="573024"/>
    <lineage>
        <taxon>Bacteria</taxon>
        <taxon>Pseudomonadati</taxon>
        <taxon>Pseudomonadota</taxon>
        <taxon>Alphaproteobacteria</taxon>
        <taxon>Rhodobacterales</taxon>
        <taxon>Roseobacteraceae</taxon>
        <taxon>Roseovarius</taxon>
    </lineage>
</organism>
<dbReference type="RefSeq" id="WP_076535371.1">
    <property type="nucleotide sequence ID" value="NZ_FOAC01000004.1"/>
</dbReference>
<protein>
    <submittedName>
        <fullName evidence="3">Mu transposase, C-terminal</fullName>
    </submittedName>
</protein>
<evidence type="ECO:0000259" key="2">
    <source>
        <dbReference type="PROSITE" id="PS50994"/>
    </source>
</evidence>
<name>A0A1N7HKN4_9RHOB</name>
<dbReference type="OrthoDB" id="9814072at2"/>
<dbReference type="AlphaFoldDB" id="A0A1N7HKN4"/>
<dbReference type="Pfam" id="PF09299">
    <property type="entry name" value="Mu-transpos_C"/>
    <property type="match status" value="1"/>
</dbReference>
<dbReference type="InterPro" id="IPR015378">
    <property type="entry name" value="Transposase-like_Mu_C"/>
</dbReference>
<dbReference type="InterPro" id="IPR012337">
    <property type="entry name" value="RNaseH-like_sf"/>
</dbReference>
<dbReference type="STRING" id="573024.SAMN05216208_3233"/>
<feature type="domain" description="Integrase catalytic" evidence="2">
    <location>
        <begin position="246"/>
        <end position="442"/>
    </location>
</feature>
<evidence type="ECO:0000256" key="1">
    <source>
        <dbReference type="SAM" id="MobiDB-lite"/>
    </source>
</evidence>
<feature type="compositionally biased region" description="Basic residues" evidence="1">
    <location>
        <begin position="593"/>
        <end position="602"/>
    </location>
</feature>
<sequence length="644" mass="73391">MNKIQSYDGRHLRDGETLYRVIGRVHGKPSVILDLNGAQTEITLEEYHRQIGLGNVSEGQEPIFCDRVFNDQEAFEAAFRKRILELVDRYQELGLTWAEIKNEMGIELQKDPRFASRSSKLPAVRTIQKYRSDFCAKGNLALVDKRSQSGNYTIRYDDILRDVVLDLLEESYLASDRMTMTDLASQSRINYLKRFSEERPKEEPGNHGRKAVESILDDFIPHSDVLKKRLGKKVARKALLQAGSFQKIEHAYDRLEVDSTQADIFVIYDGKLIRPWLTLVVDAATGFIVGLVVSLENPTGLTTATALFEAMTGNDEEFFNRFGIKNRVHVAGYPLTVVADQGSENSGEIIDRLLSTTAIELQKNIPGHPEKKPFVERAMSTLKTFVTKLEGATQTRELSFKDRYDRAISEACWTFDEFIQKVQVWRYDVYGALPRRRVQSPLKRKESPIESWRRLSTEAYVPEPPNKQTLAQMFYCQAAKRTVHNYGIEVGYVQYSSPQLRMLKQNAKGKLEVDIRINPADIREIIMSHPKSGETFYVPCKDPEMPAISVAERDRIIAMNRRDPDDYLSAQEVLAALVAGKHHKPSKATSKGGKARHAAQRKRRDDEITQRSNRSRNPAAPDIASRATMPVFAPKRRNRILQRG</sequence>
<evidence type="ECO:0000313" key="3">
    <source>
        <dbReference type="EMBL" id="SIS25363.1"/>
    </source>
</evidence>
<gene>
    <name evidence="3" type="ORF">SAMN05421666_3257</name>
</gene>
<feature type="compositionally biased region" description="Basic residues" evidence="1">
    <location>
        <begin position="634"/>
        <end position="644"/>
    </location>
</feature>
<dbReference type="GO" id="GO:0003676">
    <property type="term" value="F:nucleic acid binding"/>
    <property type="evidence" value="ECO:0007669"/>
    <property type="project" value="InterPro"/>
</dbReference>
<dbReference type="EMBL" id="FTNV01000004">
    <property type="protein sequence ID" value="SIS25363.1"/>
    <property type="molecule type" value="Genomic_DNA"/>
</dbReference>